<name>A0AC34G8W8_9BILA</name>
<protein>
    <submittedName>
        <fullName evidence="2">Uncharacterized protein</fullName>
    </submittedName>
</protein>
<organism evidence="1 2">
    <name type="scientific">Panagrolaimus sp. ES5</name>
    <dbReference type="NCBI Taxonomy" id="591445"/>
    <lineage>
        <taxon>Eukaryota</taxon>
        <taxon>Metazoa</taxon>
        <taxon>Ecdysozoa</taxon>
        <taxon>Nematoda</taxon>
        <taxon>Chromadorea</taxon>
        <taxon>Rhabditida</taxon>
        <taxon>Tylenchina</taxon>
        <taxon>Panagrolaimomorpha</taxon>
        <taxon>Panagrolaimoidea</taxon>
        <taxon>Panagrolaimidae</taxon>
        <taxon>Panagrolaimus</taxon>
    </lineage>
</organism>
<accession>A0AC34G8W8</accession>
<evidence type="ECO:0000313" key="1">
    <source>
        <dbReference type="Proteomes" id="UP000887579"/>
    </source>
</evidence>
<dbReference type="Proteomes" id="UP000887579">
    <property type="component" value="Unplaced"/>
</dbReference>
<dbReference type="WBParaSite" id="ES5_v2.g26157.t1">
    <property type="protein sequence ID" value="ES5_v2.g26157.t1"/>
    <property type="gene ID" value="ES5_v2.g26157"/>
</dbReference>
<proteinExistence type="predicted"/>
<evidence type="ECO:0000313" key="2">
    <source>
        <dbReference type="WBParaSite" id="ES5_v2.g26157.t1"/>
    </source>
</evidence>
<reference evidence="2" key="1">
    <citation type="submission" date="2022-11" db="UniProtKB">
        <authorList>
            <consortium name="WormBaseParasite"/>
        </authorList>
    </citation>
    <scope>IDENTIFICATION</scope>
</reference>
<sequence length="178" mass="18615">NGITLPYIPTTPPTTTTPSSSCIPPPNAAALFIETGVVLSDGTASRQADPIGTCKNSQDGMTAYYNGVTSNQYPDGGAVWVGEWKRTGCLLPCVCTASTCYVPMPGNPSPNPIIFLYPHCSAPDQCFIALVFGSDGTIANPMNPLEMFDGDDQTGDDVNDPSFPKIESIGCSGCPVMP</sequence>